<dbReference type="RefSeq" id="WP_160138566.1">
    <property type="nucleotide sequence ID" value="NZ_JAUFQR010000001.1"/>
</dbReference>
<sequence>MKKEMKKIDLSKMKVINKNQMAKAHGGLQQMEESFDITMCSWDHDIDKKGEQTLCSLVADFDN</sequence>
<evidence type="ECO:0000313" key="1">
    <source>
        <dbReference type="EMBL" id="MFC3756452.1"/>
    </source>
</evidence>
<organism evidence="1 2">
    <name type="scientific">Chryseobacterium tructae</name>
    <dbReference type="NCBI Taxonomy" id="1037380"/>
    <lineage>
        <taxon>Bacteria</taxon>
        <taxon>Pseudomonadati</taxon>
        <taxon>Bacteroidota</taxon>
        <taxon>Flavobacteriia</taxon>
        <taxon>Flavobacteriales</taxon>
        <taxon>Weeksellaceae</taxon>
        <taxon>Chryseobacterium group</taxon>
        <taxon>Chryseobacterium</taxon>
    </lineage>
</organism>
<dbReference type="Proteomes" id="UP001595735">
    <property type="component" value="Unassembled WGS sequence"/>
</dbReference>
<comment type="caution">
    <text evidence="1">The sequence shown here is derived from an EMBL/GenBank/DDBJ whole genome shotgun (WGS) entry which is preliminary data.</text>
</comment>
<accession>A0ABV7XUB1</accession>
<dbReference type="EMBL" id="JBHRYO010000002">
    <property type="protein sequence ID" value="MFC3756452.1"/>
    <property type="molecule type" value="Genomic_DNA"/>
</dbReference>
<evidence type="ECO:0000313" key="2">
    <source>
        <dbReference type="Proteomes" id="UP001595735"/>
    </source>
</evidence>
<reference evidence="2" key="1">
    <citation type="journal article" date="2019" name="Int. J. Syst. Evol. Microbiol.">
        <title>The Global Catalogue of Microorganisms (GCM) 10K type strain sequencing project: providing services to taxonomists for standard genome sequencing and annotation.</title>
        <authorList>
            <consortium name="The Broad Institute Genomics Platform"/>
            <consortium name="The Broad Institute Genome Sequencing Center for Infectious Disease"/>
            <person name="Wu L."/>
            <person name="Ma J."/>
        </authorList>
    </citation>
    <scope>NUCLEOTIDE SEQUENCE [LARGE SCALE GENOMIC DNA]</scope>
    <source>
        <strain evidence="2">CECT 7798</strain>
    </source>
</reference>
<name>A0ABV7XUB1_9FLAO</name>
<gene>
    <name evidence="1" type="ORF">ACFONJ_10785</name>
</gene>
<proteinExistence type="predicted"/>
<keyword evidence="2" id="KW-1185">Reference proteome</keyword>
<protein>
    <recommendedName>
        <fullName evidence="3">Bacteriocin</fullName>
    </recommendedName>
</protein>
<evidence type="ECO:0008006" key="3">
    <source>
        <dbReference type="Google" id="ProtNLM"/>
    </source>
</evidence>